<dbReference type="InterPro" id="IPR043502">
    <property type="entry name" value="DNA/RNA_pol_sf"/>
</dbReference>
<protein>
    <recommendedName>
        <fullName evidence="7">Integrase catalytic domain-containing protein</fullName>
    </recommendedName>
</protein>
<dbReference type="GO" id="GO:0003676">
    <property type="term" value="F:nucleic acid binding"/>
    <property type="evidence" value="ECO:0007669"/>
    <property type="project" value="InterPro"/>
</dbReference>
<dbReference type="OrthoDB" id="6363960at2759"/>
<dbReference type="InterPro" id="IPR000477">
    <property type="entry name" value="RT_dom"/>
</dbReference>
<dbReference type="PANTHER" id="PTHR37984:SF5">
    <property type="entry name" value="PROTEIN NYNRIN-LIKE"/>
    <property type="match status" value="1"/>
</dbReference>
<evidence type="ECO:0000256" key="2">
    <source>
        <dbReference type="ARBA" id="ARBA00022722"/>
    </source>
</evidence>
<dbReference type="PROSITE" id="PS50994">
    <property type="entry name" value="INTEGRASE"/>
    <property type="match status" value="1"/>
</dbReference>
<dbReference type="InterPro" id="IPR050951">
    <property type="entry name" value="Retrovirus_Pol_polyprotein"/>
</dbReference>
<keyword evidence="1" id="KW-0808">Transferase</keyword>
<evidence type="ECO:0000256" key="5">
    <source>
        <dbReference type="ARBA" id="ARBA00023268"/>
    </source>
</evidence>
<dbReference type="SUPFAM" id="SSF53098">
    <property type="entry name" value="Ribonuclease H-like"/>
    <property type="match status" value="1"/>
</dbReference>
<dbReference type="FunFam" id="3.10.20.370:FF:000001">
    <property type="entry name" value="Retrovirus-related Pol polyprotein from transposon 17.6-like protein"/>
    <property type="match status" value="1"/>
</dbReference>
<feature type="domain" description="Integrase catalytic" evidence="7">
    <location>
        <begin position="527"/>
        <end position="709"/>
    </location>
</feature>
<dbReference type="Proteomes" id="UP000076858">
    <property type="component" value="Unassembled WGS sequence"/>
</dbReference>
<feature type="compositionally biased region" description="Basic and acidic residues" evidence="6">
    <location>
        <begin position="795"/>
        <end position="839"/>
    </location>
</feature>
<sequence length="1147" mass="129116">MIRQPERVSKRLRGLDASPVLPLGRKRITVEALEDNGHDEAGVKEFGNTGTESKISGKYDGEKECCGYRLSKTRDSGFGERSGVQAETEEKSQEGSEGEQKEVAERRGSDASLVWDRGNGTGKLGYFEEAQGSTSSEVELQREARGRPRIGLLGEEKHGVWDGALEKIIIREGWNLPPRFLVMVEIEPLSSVLACSVLIEPSASLERANEISVGRVLVNRDEVFARVLMLKPGNRLQYVRPGTVIGNSVEKEGEVPISKEDKVKTAFITADGLYQFLVMPMGLCLSPGTFQRMIDLVLAGLRWPSCLVYFDKIIVYLNNLEQYLERLRMVLAAVQKANLKIKTSTCKFGGTELVALGHLIGAIVQIMRRSERCKIFQSQKKLTLKKSIFQWGRLQQSSFQNLQEAITKSVILAFGKSVIYPNYRLPFEKIPDACGYGIGAVLLQRPEGAERPLAYASRLVTAAERDYSIPEKECLALVWAAKKFRSFYFRKSILLACHDDMMAVHLGEARTWERVKQRYYWRKKGAYRRAPGFMEISQVESLFDRVGMDLLGPFPRTTIGNHYIIVVVDYVTKWAEVVALGTAGAKEVAQFFVSERVLRHGAPRNLTTDEGMCFMAELMKRVMDALETNHRPTTAYHPQAKWSSEKIKPHLSGMLSMYVSGDHLDWDIALEYVEFAYNTSRHETTGRRQFFLMHGREAVMPIDLTLGAFPNEEGEGAEDNSHEVRRQRGISKAFAEVEGHTQGAQEHYKAYYDSRRRESARYAVAEIVLIYKPMRKIGRAKKLLHRWYGPEKKVETESERIERKETATPEEAANREAGKETRAFGEEQLKEGAEERVASETEEEAEGYRVFTDSEWVLVRDIIFAQTGAVAAKLQKWLKQKHNMANDSKPSEIGKFHSTLIEHVHARALDGLIRLQIITRSYEGLKATVGAPRRPRRPHGVIDGGGTVLNWLFAVATTDDLVKVNKNIEQLSMESTAIVHALEVYTGPVTRWIEMRKAEFRLGNVFKETENKWMAMVKGGANKSGYKTVALGFISTRLIRAGTGRSKWKFTTRMVNRSPVANGGYVKALSECEGGGSSSRGRSTVRSSAISSLPILLKKSLELKRHHKIATTFRIFLFKRIPRPLQFASSTIALARLETEQASTTAF</sequence>
<feature type="region of interest" description="Disordered" evidence="6">
    <location>
        <begin position="37"/>
        <end position="61"/>
    </location>
</feature>
<keyword evidence="1" id="KW-0548">Nucleotidyltransferase</keyword>
<dbReference type="EMBL" id="LRGB01003296">
    <property type="protein sequence ID" value="KZS03360.1"/>
    <property type="molecule type" value="Genomic_DNA"/>
</dbReference>
<dbReference type="GO" id="GO:0042575">
    <property type="term" value="C:DNA polymerase complex"/>
    <property type="evidence" value="ECO:0007669"/>
    <property type="project" value="UniProtKB-ARBA"/>
</dbReference>
<keyword evidence="9" id="KW-1185">Reference proteome</keyword>
<dbReference type="SUPFAM" id="SSF56672">
    <property type="entry name" value="DNA/RNA polymerases"/>
    <property type="match status" value="1"/>
</dbReference>
<organism evidence="8 9">
    <name type="scientific">Daphnia magna</name>
    <dbReference type="NCBI Taxonomy" id="35525"/>
    <lineage>
        <taxon>Eukaryota</taxon>
        <taxon>Metazoa</taxon>
        <taxon>Ecdysozoa</taxon>
        <taxon>Arthropoda</taxon>
        <taxon>Crustacea</taxon>
        <taxon>Branchiopoda</taxon>
        <taxon>Diplostraca</taxon>
        <taxon>Cladocera</taxon>
        <taxon>Anomopoda</taxon>
        <taxon>Daphniidae</taxon>
        <taxon>Daphnia</taxon>
    </lineage>
</organism>
<keyword evidence="5" id="KW-0511">Multifunctional enzyme</keyword>
<evidence type="ECO:0000256" key="4">
    <source>
        <dbReference type="ARBA" id="ARBA00022918"/>
    </source>
</evidence>
<dbReference type="Pfam" id="PF17919">
    <property type="entry name" value="RT_RNaseH_2"/>
    <property type="match status" value="1"/>
</dbReference>
<dbReference type="PANTHER" id="PTHR37984">
    <property type="entry name" value="PROTEIN CBG26694"/>
    <property type="match status" value="1"/>
</dbReference>
<gene>
    <name evidence="8" type="ORF">APZ42_033933</name>
</gene>
<dbReference type="AlphaFoldDB" id="A0A164KL66"/>
<dbReference type="InterPro" id="IPR043128">
    <property type="entry name" value="Rev_trsase/Diguanyl_cyclase"/>
</dbReference>
<evidence type="ECO:0000256" key="1">
    <source>
        <dbReference type="ARBA" id="ARBA00022695"/>
    </source>
</evidence>
<dbReference type="GO" id="GO:0003964">
    <property type="term" value="F:RNA-directed DNA polymerase activity"/>
    <property type="evidence" value="ECO:0007669"/>
    <property type="project" value="UniProtKB-KW"/>
</dbReference>
<feature type="region of interest" description="Disordered" evidence="6">
    <location>
        <begin position="75"/>
        <end position="111"/>
    </location>
</feature>
<evidence type="ECO:0000313" key="8">
    <source>
        <dbReference type="EMBL" id="KZS03360.1"/>
    </source>
</evidence>
<dbReference type="GO" id="GO:0015074">
    <property type="term" value="P:DNA integration"/>
    <property type="evidence" value="ECO:0007669"/>
    <property type="project" value="InterPro"/>
</dbReference>
<keyword evidence="3" id="KW-0255">Endonuclease</keyword>
<dbReference type="InterPro" id="IPR001584">
    <property type="entry name" value="Integrase_cat-core"/>
</dbReference>
<keyword evidence="3" id="KW-0378">Hydrolase</keyword>
<reference evidence="8 9" key="1">
    <citation type="submission" date="2016-03" db="EMBL/GenBank/DDBJ databases">
        <title>EvidentialGene: Evidence-directed Construction of Genes on Genomes.</title>
        <authorList>
            <person name="Gilbert D.G."/>
            <person name="Choi J.-H."/>
            <person name="Mockaitis K."/>
            <person name="Colbourne J."/>
            <person name="Pfrender M."/>
        </authorList>
    </citation>
    <scope>NUCLEOTIDE SEQUENCE [LARGE SCALE GENOMIC DNA]</scope>
    <source>
        <strain evidence="8 9">Xinb3</strain>
        <tissue evidence="8">Complete organism</tissue>
    </source>
</reference>
<dbReference type="STRING" id="35525.A0A164KL66"/>
<proteinExistence type="predicted"/>
<dbReference type="Gene3D" id="3.30.420.10">
    <property type="entry name" value="Ribonuclease H-like superfamily/Ribonuclease H"/>
    <property type="match status" value="1"/>
</dbReference>
<dbReference type="Gene3D" id="3.10.20.370">
    <property type="match status" value="1"/>
</dbReference>
<dbReference type="InterPro" id="IPR012337">
    <property type="entry name" value="RNaseH-like_sf"/>
</dbReference>
<feature type="region of interest" description="Disordered" evidence="6">
    <location>
        <begin position="795"/>
        <end position="844"/>
    </location>
</feature>
<dbReference type="InterPro" id="IPR041577">
    <property type="entry name" value="RT_RNaseH_2"/>
</dbReference>
<dbReference type="Gene3D" id="3.30.70.270">
    <property type="match status" value="1"/>
</dbReference>
<keyword evidence="4" id="KW-0695">RNA-directed DNA polymerase</keyword>
<evidence type="ECO:0000256" key="6">
    <source>
        <dbReference type="SAM" id="MobiDB-lite"/>
    </source>
</evidence>
<evidence type="ECO:0000313" key="9">
    <source>
        <dbReference type="Proteomes" id="UP000076858"/>
    </source>
</evidence>
<dbReference type="GO" id="GO:0004519">
    <property type="term" value="F:endonuclease activity"/>
    <property type="evidence" value="ECO:0007669"/>
    <property type="project" value="UniProtKB-KW"/>
</dbReference>
<dbReference type="FunFam" id="3.30.420.10:FF:000032">
    <property type="entry name" value="Retrovirus-related Pol polyprotein from transposon 297-like Protein"/>
    <property type="match status" value="1"/>
</dbReference>
<accession>A0A164KL66</accession>
<keyword evidence="2" id="KW-0540">Nuclease</keyword>
<dbReference type="CDD" id="cd01647">
    <property type="entry name" value="RT_LTR"/>
    <property type="match status" value="1"/>
</dbReference>
<name>A0A164KL66_9CRUS</name>
<dbReference type="Pfam" id="PF00078">
    <property type="entry name" value="RVT_1"/>
    <property type="match status" value="1"/>
</dbReference>
<evidence type="ECO:0000256" key="3">
    <source>
        <dbReference type="ARBA" id="ARBA00022759"/>
    </source>
</evidence>
<evidence type="ECO:0000259" key="7">
    <source>
        <dbReference type="PROSITE" id="PS50994"/>
    </source>
</evidence>
<dbReference type="InterPro" id="IPR036397">
    <property type="entry name" value="RNaseH_sf"/>
</dbReference>
<feature type="compositionally biased region" description="Basic and acidic residues" evidence="6">
    <location>
        <begin position="88"/>
        <end position="109"/>
    </location>
</feature>
<comment type="caution">
    <text evidence="8">The sequence shown here is derived from an EMBL/GenBank/DDBJ whole genome shotgun (WGS) entry which is preliminary data.</text>
</comment>
<dbReference type="Gene3D" id="3.10.10.10">
    <property type="entry name" value="HIV Type 1 Reverse Transcriptase, subunit A, domain 1"/>
    <property type="match status" value="1"/>
</dbReference>